<dbReference type="InterPro" id="IPR002146">
    <property type="entry name" value="ATP_synth_b/b'su_bac/chlpt"/>
</dbReference>
<comment type="function">
    <text evidence="13">Component of the F(0) channel, it forms part of the peripheral stalk, linking F(1) to F(0). The b'-subunit is a diverged and duplicated form of b found in plants and photosynthetic bacteria.</text>
</comment>
<dbReference type="GO" id="GO:0046961">
    <property type="term" value="F:proton-transporting ATPase activity, rotational mechanism"/>
    <property type="evidence" value="ECO:0007669"/>
    <property type="project" value="TreeGrafter"/>
</dbReference>
<feature type="coiled-coil region" evidence="17">
    <location>
        <begin position="33"/>
        <end position="99"/>
    </location>
</feature>
<dbReference type="GO" id="GO:0046933">
    <property type="term" value="F:proton-transporting ATP synthase activity, rotational mechanism"/>
    <property type="evidence" value="ECO:0007669"/>
    <property type="project" value="UniProtKB-UniRule"/>
</dbReference>
<keyword evidence="3 15" id="KW-0813">Transport</keyword>
<dbReference type="NCBIfam" id="NF006611">
    <property type="entry name" value="PRK09173.1"/>
    <property type="match status" value="1"/>
</dbReference>
<feature type="transmembrane region" description="Helical" evidence="15">
    <location>
        <begin position="6"/>
        <end position="26"/>
    </location>
</feature>
<keyword evidence="19" id="KW-1185">Reference proteome</keyword>
<evidence type="ECO:0000256" key="9">
    <source>
        <dbReference type="ARBA" id="ARBA00023065"/>
    </source>
</evidence>
<reference evidence="18 19" key="1">
    <citation type="submission" date="2017-09" db="EMBL/GenBank/DDBJ databases">
        <title>Comparative genomics of rhizobia isolated from Phaseolus vulgaris in China.</title>
        <authorList>
            <person name="Tong W."/>
        </authorList>
    </citation>
    <scope>NUCLEOTIDE SEQUENCE [LARGE SCALE GENOMIC DNA]</scope>
    <source>
        <strain evidence="18 19">C5</strain>
    </source>
</reference>
<comment type="subunit">
    <text evidence="14 15">F-type ATPases have 2 components, F(1) - the catalytic core - and F(0) - the membrane proton channel. F(1) has five subunits: alpha(3), beta(3), gamma(1), delta(1), epsilon(1). F(0) has three main subunits: a(1), b(2) and c(10-14). The alpha and beta chains form an alternating ring which encloses part of the gamma chain. F(1) is attached to F(0) by a central stalk formed by the gamma and epsilon chains, while a peripheral stalk is formed by the delta and b chains.</text>
</comment>
<evidence type="ECO:0000256" key="5">
    <source>
        <dbReference type="ARBA" id="ARBA00022547"/>
    </source>
</evidence>
<comment type="function">
    <text evidence="12 15">F(1)F(0) ATP synthase produces ATP from ADP in the presence of a proton or sodium gradient. F-type ATPases consist of two structural domains, F(1) containing the extramembraneous catalytic core and F(0) containing the membrane proton channel, linked together by a central stalk and a peripheral stalk. During catalysis, ATP synthesis in the catalytic domain of F(1) is coupled via a rotary mechanism of the central stalk subunits to proton translocation.</text>
</comment>
<name>A0A2A6J7H8_9HYPH</name>
<proteinExistence type="inferred from homology"/>
<gene>
    <name evidence="15" type="primary">atpF</name>
    <name evidence="18" type="ORF">CO666_23300</name>
</gene>
<evidence type="ECO:0000256" key="3">
    <source>
        <dbReference type="ARBA" id="ARBA00022448"/>
    </source>
</evidence>
<evidence type="ECO:0000256" key="17">
    <source>
        <dbReference type="SAM" id="Coils"/>
    </source>
</evidence>
<keyword evidence="7 15" id="KW-0375">Hydrogen ion transport</keyword>
<evidence type="ECO:0000256" key="12">
    <source>
        <dbReference type="ARBA" id="ARBA00025198"/>
    </source>
</evidence>
<dbReference type="PANTHER" id="PTHR33445">
    <property type="entry name" value="ATP SYNTHASE SUBUNIT B', CHLOROPLASTIC"/>
    <property type="match status" value="1"/>
</dbReference>
<protein>
    <recommendedName>
        <fullName evidence="15">ATP synthase subunit b</fullName>
    </recommendedName>
    <alternativeName>
        <fullName evidence="15">ATP synthase F(0) sector subunit b</fullName>
    </alternativeName>
    <alternativeName>
        <fullName evidence="15">ATPase subunit I</fullName>
    </alternativeName>
    <alternativeName>
        <fullName evidence="15">F-type ATPase subunit b</fullName>
        <shortName evidence="15">F-ATPase subunit b</shortName>
    </alternativeName>
</protein>
<keyword evidence="11 15" id="KW-0066">ATP synthesis</keyword>
<evidence type="ECO:0000256" key="4">
    <source>
        <dbReference type="ARBA" id="ARBA00022475"/>
    </source>
</evidence>
<comment type="subcellular location">
    <subcellularLocation>
        <location evidence="1">Cell inner membrane</location>
        <topology evidence="1">Single-pass membrane protein</topology>
    </subcellularLocation>
    <subcellularLocation>
        <location evidence="15">Cell membrane</location>
        <topology evidence="15">Single-pass membrane protein</topology>
    </subcellularLocation>
</comment>
<evidence type="ECO:0000256" key="8">
    <source>
        <dbReference type="ARBA" id="ARBA00022989"/>
    </source>
</evidence>
<sequence length="164" mass="18112">MDIFHLDATFFAFVGLVLFLALVVYLKVPGMMARSLDDRADQIRNELAEAKRLREEAQHLLAEYQRKRKEAEAEAAHIVAAAEREAQMLTAEAKKKTEEFVANRTALSEQKIKQAEAEAMKAVRSAAVDLAIAAAETVLAKQADGKVQSELFGNAIGQVKTRLN</sequence>
<evidence type="ECO:0000256" key="2">
    <source>
        <dbReference type="ARBA" id="ARBA00005513"/>
    </source>
</evidence>
<accession>A0A2A6J7H8</accession>
<dbReference type="CDD" id="cd06503">
    <property type="entry name" value="ATP-synt_Fo_b"/>
    <property type="match status" value="1"/>
</dbReference>
<evidence type="ECO:0000256" key="10">
    <source>
        <dbReference type="ARBA" id="ARBA00023136"/>
    </source>
</evidence>
<dbReference type="HAMAP" id="MF_01398">
    <property type="entry name" value="ATP_synth_b_bprime"/>
    <property type="match status" value="1"/>
</dbReference>
<keyword evidence="18" id="KW-0378">Hydrolase</keyword>
<keyword evidence="6 15" id="KW-0812">Transmembrane</keyword>
<organism evidence="18 19">
    <name type="scientific">Rhizobium chutanense</name>
    <dbReference type="NCBI Taxonomy" id="2035448"/>
    <lineage>
        <taxon>Bacteria</taxon>
        <taxon>Pseudomonadati</taxon>
        <taxon>Pseudomonadota</taxon>
        <taxon>Alphaproteobacteria</taxon>
        <taxon>Hyphomicrobiales</taxon>
        <taxon>Rhizobiaceae</taxon>
        <taxon>Rhizobium/Agrobacterium group</taxon>
        <taxon>Rhizobium</taxon>
    </lineage>
</organism>
<dbReference type="Proteomes" id="UP000220768">
    <property type="component" value="Unassembled WGS sequence"/>
</dbReference>
<evidence type="ECO:0000256" key="16">
    <source>
        <dbReference type="RuleBase" id="RU003848"/>
    </source>
</evidence>
<evidence type="ECO:0000313" key="18">
    <source>
        <dbReference type="EMBL" id="PDT01823.1"/>
    </source>
</evidence>
<dbReference type="AlphaFoldDB" id="A0A2A6J7H8"/>
<dbReference type="GO" id="GO:0045259">
    <property type="term" value="C:proton-transporting ATP synthase complex"/>
    <property type="evidence" value="ECO:0007669"/>
    <property type="project" value="UniProtKB-KW"/>
</dbReference>
<comment type="caution">
    <text evidence="18">The sequence shown here is derived from an EMBL/GenBank/DDBJ whole genome shotgun (WGS) entry which is preliminary data.</text>
</comment>
<evidence type="ECO:0000256" key="6">
    <source>
        <dbReference type="ARBA" id="ARBA00022692"/>
    </source>
</evidence>
<keyword evidence="4 15" id="KW-1003">Cell membrane</keyword>
<evidence type="ECO:0000256" key="7">
    <source>
        <dbReference type="ARBA" id="ARBA00022781"/>
    </source>
</evidence>
<evidence type="ECO:0000256" key="15">
    <source>
        <dbReference type="HAMAP-Rule" id="MF_01398"/>
    </source>
</evidence>
<dbReference type="EMBL" id="NWSV01000019">
    <property type="protein sequence ID" value="PDT01823.1"/>
    <property type="molecule type" value="Genomic_DNA"/>
</dbReference>
<dbReference type="GO" id="GO:0005886">
    <property type="term" value="C:plasma membrane"/>
    <property type="evidence" value="ECO:0007669"/>
    <property type="project" value="UniProtKB-SubCell"/>
</dbReference>
<comment type="similarity">
    <text evidence="2 15 16">Belongs to the ATPase B chain family.</text>
</comment>
<keyword evidence="8 15" id="KW-1133">Transmembrane helix</keyword>
<keyword evidence="9 15" id="KW-0406">Ion transport</keyword>
<evidence type="ECO:0000256" key="13">
    <source>
        <dbReference type="ARBA" id="ARBA00025614"/>
    </source>
</evidence>
<evidence type="ECO:0000256" key="14">
    <source>
        <dbReference type="ARBA" id="ARBA00025830"/>
    </source>
</evidence>
<dbReference type="PANTHER" id="PTHR33445:SF1">
    <property type="entry name" value="ATP SYNTHASE SUBUNIT B"/>
    <property type="match status" value="1"/>
</dbReference>
<dbReference type="RefSeq" id="WP_085736397.1">
    <property type="nucleotide sequence ID" value="NZ_NWSV01000019.1"/>
</dbReference>
<evidence type="ECO:0000313" key="19">
    <source>
        <dbReference type="Proteomes" id="UP000220768"/>
    </source>
</evidence>
<dbReference type="Pfam" id="PF00430">
    <property type="entry name" value="ATP-synt_B"/>
    <property type="match status" value="1"/>
</dbReference>
<keyword evidence="5 15" id="KW-0138">CF(0)</keyword>
<keyword evidence="10 15" id="KW-0472">Membrane</keyword>
<dbReference type="GO" id="GO:0016787">
    <property type="term" value="F:hydrolase activity"/>
    <property type="evidence" value="ECO:0007669"/>
    <property type="project" value="UniProtKB-KW"/>
</dbReference>
<evidence type="ECO:0000256" key="11">
    <source>
        <dbReference type="ARBA" id="ARBA00023310"/>
    </source>
</evidence>
<keyword evidence="17" id="KW-0175">Coiled coil</keyword>
<evidence type="ECO:0000256" key="1">
    <source>
        <dbReference type="ARBA" id="ARBA00004377"/>
    </source>
</evidence>
<dbReference type="InterPro" id="IPR050059">
    <property type="entry name" value="ATP_synthase_B_chain"/>
</dbReference>